<dbReference type="AlphaFoldDB" id="A0A834R3Y8"/>
<dbReference type="EMBL" id="WVUK01000065">
    <property type="protein sequence ID" value="KAF7488677.1"/>
    <property type="molecule type" value="Genomic_DNA"/>
</dbReference>
<feature type="compositionally biased region" description="Polar residues" evidence="1">
    <location>
        <begin position="610"/>
        <end position="621"/>
    </location>
</feature>
<evidence type="ECO:0000256" key="1">
    <source>
        <dbReference type="SAM" id="MobiDB-lite"/>
    </source>
</evidence>
<gene>
    <name evidence="3" type="ORF">SSS_5430</name>
</gene>
<evidence type="ECO:0000256" key="2">
    <source>
        <dbReference type="SAM" id="SignalP"/>
    </source>
</evidence>
<keyword evidence="5" id="KW-1185">Reference proteome</keyword>
<evidence type="ECO:0000313" key="4">
    <source>
        <dbReference type="EnsemblMetazoa" id="KAF7488677.1"/>
    </source>
</evidence>
<name>A0A834R3Y8_SARSC</name>
<feature type="region of interest" description="Disordered" evidence="1">
    <location>
        <begin position="518"/>
        <end position="545"/>
    </location>
</feature>
<reference evidence="3" key="2">
    <citation type="submission" date="2020-01" db="EMBL/GenBank/DDBJ databases">
        <authorList>
            <person name="Korhonen P.K.K."/>
            <person name="Guangxu M.G."/>
            <person name="Wang T.W."/>
            <person name="Stroehlein A.J.S."/>
            <person name="Young N.D."/>
            <person name="Ang C.-S.A."/>
            <person name="Fernando D.W.F."/>
            <person name="Lu H.L."/>
            <person name="Taylor S.T."/>
            <person name="Ehtesham M.E.M."/>
            <person name="Najaraj S.H.N."/>
            <person name="Harsha G.H.G."/>
            <person name="Madugundu A.M."/>
            <person name="Renuse S.R."/>
            <person name="Holt D.H."/>
            <person name="Pandey A.P."/>
            <person name="Papenfuss A.P."/>
            <person name="Gasser R.B.G."/>
            <person name="Fischer K.F."/>
        </authorList>
    </citation>
    <scope>NUCLEOTIDE SEQUENCE</scope>
    <source>
        <strain evidence="3">SSS_KF_BRIS2020</strain>
    </source>
</reference>
<feature type="region of interest" description="Disordered" evidence="1">
    <location>
        <begin position="60"/>
        <end position="80"/>
    </location>
</feature>
<feature type="signal peptide" evidence="2">
    <location>
        <begin position="1"/>
        <end position="27"/>
    </location>
</feature>
<sequence>MMSGWKFRFVWTFLSIFLFAKSSIVLGQGVKGRLSSNIQPQSHQQTPAVISPAAYSRQQHQKSYDQNNRHGGQQIPFGQRLSSSSFPAPKSFGQTIQEIKPKPTQFILPKPKPLPFTVQQQPETVQYEAPKPQIQGPSSRIQSFEIPKDQLLSKQDQTQTDWSRYMQAYPGSVRTINSKFPGQMEYNVSDGRNGIQTIHVAPRPVGVLHSNQPQQFQIPQQIVVGSNIPVQQTVSSVVGVPTGVYGSSPIVQQQTIQSVPQTITGVSPASNQVITPVVEQFPIIGQYPVPTPGVIGTSVSSVGVSNVPSPKVVSTMVEVNPRPVPISVNRPILNGIYQNYQYSVAKPVVAKTMIHTNVFLNNPKDTRTHYRYTMQPIVNRRVNILPAQTEFRRIIHGKPIQSSDTIIQQQPQTSISSFTNRIDGRTDGDYYRIPVQTVSSTQSIRPVSNFIVPPYMHPYPDAQMISIPAIRTVHKPIYFDQYGQQNYQHQSGPSVTVYPQSNVRRPAIVTIEELPKQDSPNAIFPSQPNTVQVIGGQPLSSPDQFVQQPLDGGLESGVDYVQSTSADDSSENAFDHNSEHQGGHPLSIPTSSSSSSHSGPSQREWVSQEPLDSSYNDQTPSGEEFTRGVSLNANDGIKK</sequence>
<evidence type="ECO:0000313" key="5">
    <source>
        <dbReference type="Proteomes" id="UP000070412"/>
    </source>
</evidence>
<feature type="compositionally biased region" description="Basic and acidic residues" evidence="1">
    <location>
        <begin position="573"/>
        <end position="582"/>
    </location>
</feature>
<proteinExistence type="predicted"/>
<dbReference type="EnsemblMetazoa" id="SSS_5430s_mrna">
    <property type="protein sequence ID" value="KAF7488677.1"/>
    <property type="gene ID" value="SSS_5430"/>
</dbReference>
<reference evidence="5" key="1">
    <citation type="journal article" date="2020" name="PLoS Negl. Trop. Dis.">
        <title>High-quality nuclear genome for Sarcoptes scabiei-A critical resource for a neglected parasite.</title>
        <authorList>
            <person name="Korhonen P.K."/>
            <person name="Gasser R.B."/>
            <person name="Ma G."/>
            <person name="Wang T."/>
            <person name="Stroehlein A.J."/>
            <person name="Young N.D."/>
            <person name="Ang C.S."/>
            <person name="Fernando D.D."/>
            <person name="Lu H.C."/>
            <person name="Taylor S."/>
            <person name="Reynolds S.L."/>
            <person name="Mofiz E."/>
            <person name="Najaraj S.H."/>
            <person name="Gowda H."/>
            <person name="Madugundu A."/>
            <person name="Renuse S."/>
            <person name="Holt D."/>
            <person name="Pandey A."/>
            <person name="Papenfuss A.T."/>
            <person name="Fischer K."/>
        </authorList>
    </citation>
    <scope>NUCLEOTIDE SEQUENCE [LARGE SCALE GENOMIC DNA]</scope>
</reference>
<reference evidence="4" key="3">
    <citation type="submission" date="2022-06" db="UniProtKB">
        <authorList>
            <consortium name="EnsemblMetazoa"/>
        </authorList>
    </citation>
    <scope>IDENTIFICATION</scope>
</reference>
<keyword evidence="2" id="KW-0732">Signal</keyword>
<accession>A0A834R3Y8</accession>
<protein>
    <submittedName>
        <fullName evidence="3 4">Uncharacterized protein</fullName>
    </submittedName>
</protein>
<evidence type="ECO:0000313" key="3">
    <source>
        <dbReference type="EMBL" id="KAF7488677.1"/>
    </source>
</evidence>
<dbReference type="Proteomes" id="UP000070412">
    <property type="component" value="Unassembled WGS sequence"/>
</dbReference>
<feature type="compositionally biased region" description="Low complexity" evidence="1">
    <location>
        <begin position="585"/>
        <end position="601"/>
    </location>
</feature>
<feature type="region of interest" description="Disordered" evidence="1">
    <location>
        <begin position="564"/>
        <end position="639"/>
    </location>
</feature>
<feature type="chain" id="PRO_5038259176" evidence="2">
    <location>
        <begin position="28"/>
        <end position="639"/>
    </location>
</feature>
<organism evidence="3">
    <name type="scientific">Sarcoptes scabiei</name>
    <name type="common">Itch mite</name>
    <name type="synonym">Acarus scabiei</name>
    <dbReference type="NCBI Taxonomy" id="52283"/>
    <lineage>
        <taxon>Eukaryota</taxon>
        <taxon>Metazoa</taxon>
        <taxon>Ecdysozoa</taxon>
        <taxon>Arthropoda</taxon>
        <taxon>Chelicerata</taxon>
        <taxon>Arachnida</taxon>
        <taxon>Acari</taxon>
        <taxon>Acariformes</taxon>
        <taxon>Sarcoptiformes</taxon>
        <taxon>Astigmata</taxon>
        <taxon>Psoroptidia</taxon>
        <taxon>Sarcoptoidea</taxon>
        <taxon>Sarcoptidae</taxon>
        <taxon>Sarcoptinae</taxon>
        <taxon>Sarcoptes</taxon>
    </lineage>
</organism>